<sequence>MEEKPEEVKEDESEEDSCKETENKRRTAQEAEGKPESKEVDDCESANDGGRDQRQREARKRVQRPPRSSRGETNNAATSLEGRGLQLISYPSG</sequence>
<accession>A0AAV7TLU8</accession>
<organism evidence="2 3">
    <name type="scientific">Pleurodeles waltl</name>
    <name type="common">Iberian ribbed newt</name>
    <dbReference type="NCBI Taxonomy" id="8319"/>
    <lineage>
        <taxon>Eukaryota</taxon>
        <taxon>Metazoa</taxon>
        <taxon>Chordata</taxon>
        <taxon>Craniata</taxon>
        <taxon>Vertebrata</taxon>
        <taxon>Euteleostomi</taxon>
        <taxon>Amphibia</taxon>
        <taxon>Batrachia</taxon>
        <taxon>Caudata</taxon>
        <taxon>Salamandroidea</taxon>
        <taxon>Salamandridae</taxon>
        <taxon>Pleurodelinae</taxon>
        <taxon>Pleurodeles</taxon>
    </lineage>
</organism>
<feature type="compositionally biased region" description="Basic and acidic residues" evidence="1">
    <location>
        <begin position="16"/>
        <end position="40"/>
    </location>
</feature>
<feature type="region of interest" description="Disordered" evidence="1">
    <location>
        <begin position="1"/>
        <end position="93"/>
    </location>
</feature>
<reference evidence="2" key="1">
    <citation type="journal article" date="2022" name="bioRxiv">
        <title>Sequencing and chromosome-scale assembly of the giantPleurodeles waltlgenome.</title>
        <authorList>
            <person name="Brown T."/>
            <person name="Elewa A."/>
            <person name="Iarovenko S."/>
            <person name="Subramanian E."/>
            <person name="Araus A.J."/>
            <person name="Petzold A."/>
            <person name="Susuki M."/>
            <person name="Suzuki K.-i.T."/>
            <person name="Hayashi T."/>
            <person name="Toyoda A."/>
            <person name="Oliveira C."/>
            <person name="Osipova E."/>
            <person name="Leigh N.D."/>
            <person name="Simon A."/>
            <person name="Yun M.H."/>
        </authorList>
    </citation>
    <scope>NUCLEOTIDE SEQUENCE</scope>
    <source>
        <strain evidence="2">20211129_DDA</strain>
        <tissue evidence="2">Liver</tissue>
    </source>
</reference>
<dbReference type="EMBL" id="JANPWB010000006">
    <property type="protein sequence ID" value="KAJ1177588.1"/>
    <property type="molecule type" value="Genomic_DNA"/>
</dbReference>
<proteinExistence type="predicted"/>
<evidence type="ECO:0000313" key="2">
    <source>
        <dbReference type="EMBL" id="KAJ1177588.1"/>
    </source>
</evidence>
<keyword evidence="3" id="KW-1185">Reference proteome</keyword>
<evidence type="ECO:0000313" key="3">
    <source>
        <dbReference type="Proteomes" id="UP001066276"/>
    </source>
</evidence>
<gene>
    <name evidence="2" type="ORF">NDU88_002841</name>
</gene>
<protein>
    <submittedName>
        <fullName evidence="2">Uncharacterized protein</fullName>
    </submittedName>
</protein>
<evidence type="ECO:0000256" key="1">
    <source>
        <dbReference type="SAM" id="MobiDB-lite"/>
    </source>
</evidence>
<dbReference type="AlphaFoldDB" id="A0AAV7TLU8"/>
<dbReference type="Proteomes" id="UP001066276">
    <property type="component" value="Chromosome 3_2"/>
</dbReference>
<comment type="caution">
    <text evidence="2">The sequence shown here is derived from an EMBL/GenBank/DDBJ whole genome shotgun (WGS) entry which is preliminary data.</text>
</comment>
<name>A0AAV7TLU8_PLEWA</name>